<sequence length="261" mass="30401">MTMQNNQTPLVSVITPAYNAERFIGETIQSVIDQTFTDWEMVIVDDRSQDRTVEIVEEYRKKDPRIRLIVLEENSGSAIARNTAIREADGRYLAFLDSDDLWIPEKLERQLKFMQETGVAFSFTKYRRMEEDGTETNAITEAPATVHYDALMKRCVIGCLTVMLDTEKTGSVEMVNIRTRQDYALWLDLTRRGFLAYGIPEVLSKYRVVGNSISSNKWKAAKQNWRVFREVEKQSLPRSIWYFVHYAVLSIRDVIKYRISQ</sequence>
<dbReference type="PANTHER" id="PTHR22916:SF3">
    <property type="entry name" value="UDP-GLCNAC:BETAGAL BETA-1,3-N-ACETYLGLUCOSAMINYLTRANSFERASE-LIKE PROTEIN 1"/>
    <property type="match status" value="1"/>
</dbReference>
<evidence type="ECO:0000259" key="2">
    <source>
        <dbReference type="Pfam" id="PF00535"/>
    </source>
</evidence>
<evidence type="ECO:0000256" key="1">
    <source>
        <dbReference type="ARBA" id="ARBA00006739"/>
    </source>
</evidence>
<reference evidence="4" key="1">
    <citation type="journal article" date="2019" name="Int. J. Syst. Evol. Microbiol.">
        <title>The Global Catalogue of Microorganisms (GCM) 10K type strain sequencing project: providing services to taxonomists for standard genome sequencing and annotation.</title>
        <authorList>
            <consortium name="The Broad Institute Genomics Platform"/>
            <consortium name="The Broad Institute Genome Sequencing Center for Infectious Disease"/>
            <person name="Wu L."/>
            <person name="Ma J."/>
        </authorList>
    </citation>
    <scope>NUCLEOTIDE SEQUENCE [LARGE SCALE GENOMIC DNA]</scope>
    <source>
        <strain evidence="4">CCM 7282</strain>
    </source>
</reference>
<accession>A0ABQ1NUM8</accession>
<dbReference type="InterPro" id="IPR029044">
    <property type="entry name" value="Nucleotide-diphossugar_trans"/>
</dbReference>
<proteinExistence type="inferred from homology"/>
<gene>
    <name evidence="3" type="primary">tuaG</name>
    <name evidence="3" type="ORF">GCM10007216_15260</name>
</gene>
<evidence type="ECO:0000313" key="4">
    <source>
        <dbReference type="Proteomes" id="UP000619534"/>
    </source>
</evidence>
<comment type="similarity">
    <text evidence="1">Belongs to the glycosyltransferase 2 family.</text>
</comment>
<dbReference type="CDD" id="cd00761">
    <property type="entry name" value="Glyco_tranf_GTA_type"/>
    <property type="match status" value="1"/>
</dbReference>
<organism evidence="3 4">
    <name type="scientific">Thalassobacillus devorans</name>
    <dbReference type="NCBI Taxonomy" id="279813"/>
    <lineage>
        <taxon>Bacteria</taxon>
        <taxon>Bacillati</taxon>
        <taxon>Bacillota</taxon>
        <taxon>Bacilli</taxon>
        <taxon>Bacillales</taxon>
        <taxon>Bacillaceae</taxon>
        <taxon>Thalassobacillus</taxon>
    </lineage>
</organism>
<dbReference type="SUPFAM" id="SSF53448">
    <property type="entry name" value="Nucleotide-diphospho-sugar transferases"/>
    <property type="match status" value="1"/>
</dbReference>
<dbReference type="Proteomes" id="UP000619534">
    <property type="component" value="Unassembled WGS sequence"/>
</dbReference>
<keyword evidence="4" id="KW-1185">Reference proteome</keyword>
<dbReference type="InterPro" id="IPR001173">
    <property type="entry name" value="Glyco_trans_2-like"/>
</dbReference>
<dbReference type="Pfam" id="PF00535">
    <property type="entry name" value="Glycos_transf_2"/>
    <property type="match status" value="1"/>
</dbReference>
<comment type="caution">
    <text evidence="3">The sequence shown here is derived from an EMBL/GenBank/DDBJ whole genome shotgun (WGS) entry which is preliminary data.</text>
</comment>
<dbReference type="EMBL" id="BMCJ01000002">
    <property type="protein sequence ID" value="GGC85481.1"/>
    <property type="molecule type" value="Genomic_DNA"/>
</dbReference>
<dbReference type="RefSeq" id="WP_062442280.1">
    <property type="nucleotide sequence ID" value="NZ_BMCJ01000002.1"/>
</dbReference>
<protein>
    <submittedName>
        <fullName evidence="3">Teichuronic acid biosynthesis glycosyltransferase TuaG</fullName>
    </submittedName>
</protein>
<dbReference type="PANTHER" id="PTHR22916">
    <property type="entry name" value="GLYCOSYLTRANSFERASE"/>
    <property type="match status" value="1"/>
</dbReference>
<evidence type="ECO:0000313" key="3">
    <source>
        <dbReference type="EMBL" id="GGC85481.1"/>
    </source>
</evidence>
<name>A0ABQ1NUM8_9BACI</name>
<feature type="domain" description="Glycosyltransferase 2-like" evidence="2">
    <location>
        <begin position="12"/>
        <end position="135"/>
    </location>
</feature>
<dbReference type="Gene3D" id="3.90.550.10">
    <property type="entry name" value="Spore Coat Polysaccharide Biosynthesis Protein SpsA, Chain A"/>
    <property type="match status" value="1"/>
</dbReference>